<dbReference type="SUPFAM" id="SSF52540">
    <property type="entry name" value="P-loop containing nucleoside triphosphate hydrolases"/>
    <property type="match status" value="1"/>
</dbReference>
<dbReference type="GO" id="GO:0003676">
    <property type="term" value="F:nucleic acid binding"/>
    <property type="evidence" value="ECO:0007669"/>
    <property type="project" value="InterPro"/>
</dbReference>
<dbReference type="PROSITE" id="PS51192">
    <property type="entry name" value="HELICASE_ATP_BIND_1"/>
    <property type="match status" value="1"/>
</dbReference>
<evidence type="ECO:0000256" key="1">
    <source>
        <dbReference type="ARBA" id="ARBA00004606"/>
    </source>
</evidence>
<accession>A0A6C0HSI7</accession>
<dbReference type="GO" id="GO:0005524">
    <property type="term" value="F:ATP binding"/>
    <property type="evidence" value="ECO:0007669"/>
    <property type="project" value="InterPro"/>
</dbReference>
<keyword evidence="3" id="KW-0735">Signal-anchor</keyword>
<keyword evidence="5 7" id="KW-0175">Coiled coil</keyword>
<proteinExistence type="predicted"/>
<dbReference type="PANTHER" id="PTHR15896">
    <property type="entry name" value="GOLGI PHOSPHOPROTEIN 2/GP73-RELATED"/>
    <property type="match status" value="1"/>
</dbReference>
<feature type="coiled-coil region" evidence="7">
    <location>
        <begin position="720"/>
        <end position="751"/>
    </location>
</feature>
<evidence type="ECO:0000256" key="3">
    <source>
        <dbReference type="ARBA" id="ARBA00022968"/>
    </source>
</evidence>
<dbReference type="PANTHER" id="PTHR15896:SF10">
    <property type="entry name" value="CHROMOSOME UNDETERMINED SCAFFOLD_98, WHOLE GENOME SHOTGUN SEQUENCE"/>
    <property type="match status" value="1"/>
</dbReference>
<dbReference type="InterPro" id="IPR038718">
    <property type="entry name" value="SNF2-like_sf"/>
</dbReference>
<keyword evidence="4" id="KW-1133">Transmembrane helix</keyword>
<evidence type="ECO:0000256" key="8">
    <source>
        <dbReference type="SAM" id="MobiDB-lite"/>
    </source>
</evidence>
<feature type="domain" description="Helicase ATP-binding" evidence="9">
    <location>
        <begin position="446"/>
        <end position="642"/>
    </location>
</feature>
<dbReference type="Gene3D" id="3.40.50.10810">
    <property type="entry name" value="Tandem AAA-ATPase domain"/>
    <property type="match status" value="1"/>
</dbReference>
<organism evidence="10">
    <name type="scientific">viral metagenome</name>
    <dbReference type="NCBI Taxonomy" id="1070528"/>
    <lineage>
        <taxon>unclassified sequences</taxon>
        <taxon>metagenomes</taxon>
        <taxon>organismal metagenomes</taxon>
    </lineage>
</organism>
<evidence type="ECO:0000313" key="10">
    <source>
        <dbReference type="EMBL" id="QHT83641.1"/>
    </source>
</evidence>
<dbReference type="Pfam" id="PF00270">
    <property type="entry name" value="DEAD"/>
    <property type="match status" value="1"/>
</dbReference>
<name>A0A6C0HSI7_9ZZZZ</name>
<evidence type="ECO:0000256" key="5">
    <source>
        <dbReference type="ARBA" id="ARBA00023054"/>
    </source>
</evidence>
<evidence type="ECO:0000256" key="4">
    <source>
        <dbReference type="ARBA" id="ARBA00022989"/>
    </source>
</evidence>
<feature type="coiled-coil region" evidence="7">
    <location>
        <begin position="15"/>
        <end position="42"/>
    </location>
</feature>
<feature type="coiled-coil region" evidence="7">
    <location>
        <begin position="784"/>
        <end position="836"/>
    </location>
</feature>
<protein>
    <recommendedName>
        <fullName evidence="9">Helicase ATP-binding domain-containing protein</fullName>
    </recommendedName>
</protein>
<evidence type="ECO:0000256" key="7">
    <source>
        <dbReference type="SAM" id="Coils"/>
    </source>
</evidence>
<dbReference type="InterPro" id="IPR011545">
    <property type="entry name" value="DEAD/DEAH_box_helicase_dom"/>
</dbReference>
<evidence type="ECO:0000259" key="9">
    <source>
        <dbReference type="PROSITE" id="PS51192"/>
    </source>
</evidence>
<evidence type="ECO:0000256" key="6">
    <source>
        <dbReference type="ARBA" id="ARBA00023136"/>
    </source>
</evidence>
<evidence type="ECO:0000256" key="2">
    <source>
        <dbReference type="ARBA" id="ARBA00022692"/>
    </source>
</evidence>
<dbReference type="InterPro" id="IPR027417">
    <property type="entry name" value="P-loop_NTPase"/>
</dbReference>
<dbReference type="InterPro" id="IPR026139">
    <property type="entry name" value="GOLM1/CASC4"/>
</dbReference>
<keyword evidence="2" id="KW-0812">Transmembrane</keyword>
<dbReference type="EMBL" id="MN740010">
    <property type="protein sequence ID" value="QHT83641.1"/>
    <property type="molecule type" value="Genomic_DNA"/>
</dbReference>
<feature type="coiled-coil region" evidence="7">
    <location>
        <begin position="865"/>
        <end position="892"/>
    </location>
</feature>
<comment type="subcellular location">
    <subcellularLocation>
        <location evidence="1">Membrane</location>
        <topology evidence="1">Single-pass type II membrane protein</topology>
    </subcellularLocation>
</comment>
<reference evidence="10" key="1">
    <citation type="journal article" date="2020" name="Nature">
        <title>Giant virus diversity and host interactions through global metagenomics.</title>
        <authorList>
            <person name="Schulz F."/>
            <person name="Roux S."/>
            <person name="Paez-Espino D."/>
            <person name="Jungbluth S."/>
            <person name="Walsh D.A."/>
            <person name="Denef V.J."/>
            <person name="McMahon K.D."/>
            <person name="Konstantinidis K.T."/>
            <person name="Eloe-Fadrosh E.A."/>
            <person name="Kyrpides N.C."/>
            <person name="Woyke T."/>
        </authorList>
    </citation>
    <scope>NUCLEOTIDE SEQUENCE</scope>
    <source>
        <strain evidence="10">GVMAG-M-3300023184-168</strain>
    </source>
</reference>
<keyword evidence="6" id="KW-0472">Membrane</keyword>
<dbReference type="AlphaFoldDB" id="A0A6C0HSI7"/>
<dbReference type="GO" id="GO:0016020">
    <property type="term" value="C:membrane"/>
    <property type="evidence" value="ECO:0007669"/>
    <property type="project" value="UniProtKB-SubCell"/>
</dbReference>
<feature type="region of interest" description="Disordered" evidence="8">
    <location>
        <begin position="1040"/>
        <end position="1120"/>
    </location>
</feature>
<dbReference type="InterPro" id="IPR014001">
    <property type="entry name" value="Helicase_ATP-bd"/>
</dbReference>
<sequence length="1120" mass="131474">MEYPENNENSPNQELLKNEIAQKEVEEKLDDLENLIKENAILGYNANCVRKKSNWSKSSQIYRFDNPEFNPEIFLKDMPDYSPKLNSLMHKIEQLDKEDKRKHGKLFKHFIFSDLKSSAYGAKMIASAFIAKGYTLGYEAKPKNNIVGGEDPKGPEKKRYRKIELLEDDVLQQTLQNNFYILSSVGVYDQPIPVILKKEMLKKYNQRPENIQGENIRFIILDSGFKEGIDLFDIKYIHIFEPSIVSADQKQVIGRGTRTCGQKGLDFHPTQGWILNVFVYDLSIPEKLQKGFLNTKSTMELYFKSMDLDIRLINFAHDLERTTVLGSVDYELNKNVHSFSIPFISADEEEDRVLLDEHVKDDVELLYGGSDIIPKKRKLIVRPGPPINRPLQGPLGFDKMREFIRDNYGEFSWDKVKMENLCDEKNQKGGNIIKYTPTQDFIRHYFNPAFPMKGMLLQHSVGTGKTCSAIAAATQNFEKNGYTILWVTRTTLKSDIWKNMFDQICNETIRNMIKKENLEIPNDQQKRMRLLSKAWRIRPMSYKQFSNLILRQNALYDTLVKINGKEDPLRKTLLVIDEAHKLYGGDDLSSIEKPDMNALHQALMYSYQYSGADSVRLLLMTATPITKDPMELIQLLNLCKPAEQQMPADFSNFSTEYLNENGEFTDQGRKKYLDDIAGLVSYLNREKDARQFSQPQIHYVNTPIISDIKMAEKFDKKLVQDLLDTNVSDLREQIQEENEKLEGELGQVNAEKFAFLKDEICGDKNGPSKSQCVKIVNAGIRDMVLEAKDQVKDVREKIKEIRERIKERGQMKKTALAEVKENIEKYADQYEKYKSSLLYELKDSCAIKIGDKTTLDEKLHEHPVIHKYDLLIKEYNDEIKDLDQQLKNLTINYKKRMEHLKHLLKTDLNDVERSVVNSTIRDEQKEYGSMIRLKRRETEKAEKVIKTNISNIEKKRTQRYNKIRKTVKNMITNEKQRIREYKQEKKMLRKTMKSQQKNIKHDFLKGLINKYRSKILEDLVDIDKNNIVKNENKIAEKEEKEKMKVVKKAAKEEERIQKENNKTMKKREKEEDKNRKMREKEMEKTRKNREKEEDKNRKNKEKEEEKARKMREKEMKRNKK</sequence>